<proteinExistence type="inferred from homology"/>
<dbReference type="Pfam" id="PF10273">
    <property type="entry name" value="WGG"/>
    <property type="match status" value="1"/>
</dbReference>
<evidence type="ECO:0000256" key="1">
    <source>
        <dbReference type="ARBA" id="ARBA00006524"/>
    </source>
</evidence>
<dbReference type="EMBL" id="PDLM01000006">
    <property type="protein sequence ID" value="RDW75160.1"/>
    <property type="molecule type" value="Genomic_DNA"/>
</dbReference>
<feature type="compositionally biased region" description="Acidic residues" evidence="3">
    <location>
        <begin position="153"/>
        <end position="173"/>
    </location>
</feature>
<sequence>MASASHISGSAMDVGEGQVAGPLPESAQAQFELGVSLLLNFWPALSLAVSSNWGAGNGATASEKRDWFAGAIVELFDNDPETDSVDVETVLLQVMLDEFEVNVDDDSGYEIAEEILRIRTQCAKGDYKEVQRLRERWVSGKGKATSGMFKDAGEEDNETDGSEDDESDDDVEMGEAPQLVERAPKVKSVPEVDEDGFTKVTKKR</sequence>
<comment type="similarity">
    <text evidence="1">Belongs to the TSR2 family.</text>
</comment>
<feature type="region of interest" description="Disordered" evidence="3">
    <location>
        <begin position="143"/>
        <end position="204"/>
    </location>
</feature>
<comment type="caution">
    <text evidence="4">The sequence shown here is derived from an EMBL/GenBank/DDBJ whole genome shotgun (WGS) entry which is preliminary data.</text>
</comment>
<gene>
    <name evidence="4" type="ORF">BP6252_06302</name>
</gene>
<dbReference type="InterPro" id="IPR019398">
    <property type="entry name" value="Pre-rRNA_process_TSR2"/>
</dbReference>
<reference evidence="4 5" key="1">
    <citation type="journal article" date="2018" name="IMA Fungus">
        <title>IMA Genome-F 9: Draft genome sequence of Annulohypoxylon stygium, Aspergillus mulundensis, Berkeleyomyces basicola (syn. Thielaviopsis basicola), Ceratocystis smalleyi, two Cercospora beticola strains, Coleophoma cylindrospora, Fusarium fracticaudum, Phialophora cf. hyalina, and Morchella septimelata.</title>
        <authorList>
            <person name="Wingfield B.D."/>
            <person name="Bills G.F."/>
            <person name="Dong Y."/>
            <person name="Huang W."/>
            <person name="Nel W.J."/>
            <person name="Swalarsk-Parry B.S."/>
            <person name="Vaghefi N."/>
            <person name="Wilken P.M."/>
            <person name="An Z."/>
            <person name="de Beer Z.W."/>
            <person name="De Vos L."/>
            <person name="Chen L."/>
            <person name="Duong T.A."/>
            <person name="Gao Y."/>
            <person name="Hammerbacher A."/>
            <person name="Kikkert J.R."/>
            <person name="Li Y."/>
            <person name="Li H."/>
            <person name="Li K."/>
            <person name="Li Q."/>
            <person name="Liu X."/>
            <person name="Ma X."/>
            <person name="Naidoo K."/>
            <person name="Pethybridge S.J."/>
            <person name="Sun J."/>
            <person name="Steenkamp E.T."/>
            <person name="van der Nest M.A."/>
            <person name="van Wyk S."/>
            <person name="Wingfield M.J."/>
            <person name="Xiong C."/>
            <person name="Yue Q."/>
            <person name="Zhang X."/>
        </authorList>
    </citation>
    <scope>NUCLEOTIDE SEQUENCE [LARGE SCALE GENOMIC DNA]</scope>
    <source>
        <strain evidence="4 5">BP6252</strain>
    </source>
</reference>
<name>A0A3D8RMI7_9HELO</name>
<evidence type="ECO:0000256" key="3">
    <source>
        <dbReference type="SAM" id="MobiDB-lite"/>
    </source>
</evidence>
<evidence type="ECO:0000256" key="2">
    <source>
        <dbReference type="ARBA" id="ARBA00022552"/>
    </source>
</evidence>
<dbReference type="Proteomes" id="UP000256645">
    <property type="component" value="Unassembled WGS sequence"/>
</dbReference>
<evidence type="ECO:0008006" key="6">
    <source>
        <dbReference type="Google" id="ProtNLM"/>
    </source>
</evidence>
<keyword evidence="5" id="KW-1185">Reference proteome</keyword>
<keyword evidence="2" id="KW-0698">rRNA processing</keyword>
<evidence type="ECO:0000313" key="4">
    <source>
        <dbReference type="EMBL" id="RDW75160.1"/>
    </source>
</evidence>
<dbReference type="PANTHER" id="PTHR21250">
    <property type="entry name" value="PRE-RRNA-PROCESSING PROTEIN TSR2 HOMOLOG"/>
    <property type="match status" value="1"/>
</dbReference>
<organism evidence="4 5">
    <name type="scientific">Coleophoma cylindrospora</name>
    <dbReference type="NCBI Taxonomy" id="1849047"/>
    <lineage>
        <taxon>Eukaryota</taxon>
        <taxon>Fungi</taxon>
        <taxon>Dikarya</taxon>
        <taxon>Ascomycota</taxon>
        <taxon>Pezizomycotina</taxon>
        <taxon>Leotiomycetes</taxon>
        <taxon>Helotiales</taxon>
        <taxon>Dermateaceae</taxon>
        <taxon>Coleophoma</taxon>
    </lineage>
</organism>
<dbReference type="OrthoDB" id="263560at2759"/>
<evidence type="ECO:0000313" key="5">
    <source>
        <dbReference type="Proteomes" id="UP000256645"/>
    </source>
</evidence>
<dbReference type="STRING" id="1849047.A0A3D8RMI7"/>
<accession>A0A3D8RMI7</accession>
<protein>
    <recommendedName>
        <fullName evidence="6">Pre-rRNA-processing protein TSR2</fullName>
    </recommendedName>
</protein>
<dbReference type="AlphaFoldDB" id="A0A3D8RMI7"/>
<dbReference type="GO" id="GO:0006364">
    <property type="term" value="P:rRNA processing"/>
    <property type="evidence" value="ECO:0007669"/>
    <property type="project" value="UniProtKB-KW"/>
</dbReference>